<dbReference type="GO" id="GO:0006261">
    <property type="term" value="P:DNA-templated DNA replication"/>
    <property type="evidence" value="ECO:0007669"/>
    <property type="project" value="TreeGrafter"/>
</dbReference>
<dbReference type="Gene3D" id="1.20.272.10">
    <property type="match status" value="1"/>
</dbReference>
<evidence type="ECO:0000256" key="1">
    <source>
        <dbReference type="ARBA" id="ARBA00005378"/>
    </source>
</evidence>
<evidence type="ECO:0000313" key="7">
    <source>
        <dbReference type="Proteomes" id="UP000009027"/>
    </source>
</evidence>
<dbReference type="PANTHER" id="PTHR11669:SF5">
    <property type="entry name" value="REPLICATION FACTOR C SUBUNIT 2"/>
    <property type="match status" value="1"/>
</dbReference>
<dbReference type="InterPro" id="IPR050238">
    <property type="entry name" value="DNA_Rep/Repair_Clamp_Loader"/>
</dbReference>
<dbReference type="Gene3D" id="1.10.8.60">
    <property type="match status" value="1"/>
</dbReference>
<name>F9WQ32_TRYVY</name>
<dbReference type="GO" id="GO:0016887">
    <property type="term" value="F:ATP hydrolysis activity"/>
    <property type="evidence" value="ECO:0007669"/>
    <property type="project" value="InterPro"/>
</dbReference>
<evidence type="ECO:0000256" key="4">
    <source>
        <dbReference type="ARBA" id="ARBA00022840"/>
    </source>
</evidence>
<dbReference type="GO" id="GO:0003677">
    <property type="term" value="F:DNA binding"/>
    <property type="evidence" value="ECO:0007669"/>
    <property type="project" value="InterPro"/>
</dbReference>
<sequence length="339" mass="37312">MAQQTVPWVEKYRPVSLADVVGNADAVARLRVIAREGNLPNLLLCGPPGTGKTTSMLCLARSLLSGQDVTPNSALKEAVLELNASYDRGLDVVREKIKLFAQTKKTLLQKMDVTDQRRINLHKIVILDEADSMTPASQRALRRTIELHSGTTRFAFACNNSHKIIEPIQSRCAVVRFWKLTHGDILKRLMHIIKQENVTYTDDGLEALLYLADGDLRSAVNALQATCSGYGVVNAKNVFKVCDQPHPLLVESIMSSCLKHDLAAAHKEMQRLLGRGYAMSDVISTFFRVAQNPGLFRDEQLQLAVLQIIGETTMRIAEGVGSPLQLAAMLARILVATSA</sequence>
<keyword evidence="2" id="KW-0235">DNA replication</keyword>
<dbReference type="VEuPathDB" id="TriTrypDB:TvY486_0023700"/>
<dbReference type="SUPFAM" id="SSF48019">
    <property type="entry name" value="post-AAA+ oligomerization domain-like"/>
    <property type="match status" value="1"/>
</dbReference>
<reference evidence="6 7" key="1">
    <citation type="journal article" date="2012" name="Proc. Natl. Acad. Sci. U.S.A.">
        <title>Antigenic diversity is generated by distinct evolutionary mechanisms in African trypanosome species.</title>
        <authorList>
            <person name="Jackson A.P."/>
            <person name="Berry A."/>
            <person name="Aslett M."/>
            <person name="Allison H.C."/>
            <person name="Burton P."/>
            <person name="Vavrova-Anderson J."/>
            <person name="Brown R."/>
            <person name="Browne H."/>
            <person name="Corton N."/>
            <person name="Hauser H."/>
            <person name="Gamble J."/>
            <person name="Gilderthorp R."/>
            <person name="Marcello L."/>
            <person name="McQuillan J."/>
            <person name="Otto T.D."/>
            <person name="Quail M.A."/>
            <person name="Sanders M.J."/>
            <person name="van Tonder A."/>
            <person name="Ginger M.L."/>
            <person name="Field M.C."/>
            <person name="Barry J.D."/>
            <person name="Hertz-Fowler C."/>
            <person name="Berriman M."/>
        </authorList>
    </citation>
    <scope>NUCLEOTIDE SEQUENCE</scope>
    <source>
        <strain evidence="6 7">Y486</strain>
    </source>
</reference>
<comment type="similarity">
    <text evidence="1">Belongs to the activator 1 small subunits family.</text>
</comment>
<evidence type="ECO:0000256" key="2">
    <source>
        <dbReference type="ARBA" id="ARBA00022705"/>
    </source>
</evidence>
<keyword evidence="4" id="KW-0067">ATP-binding</keyword>
<dbReference type="SUPFAM" id="SSF52540">
    <property type="entry name" value="P-loop containing nucleoside triphosphate hydrolases"/>
    <property type="match status" value="1"/>
</dbReference>
<dbReference type="Pfam" id="PF08542">
    <property type="entry name" value="Rep_fac_C"/>
    <property type="match status" value="1"/>
</dbReference>
<dbReference type="InterPro" id="IPR027417">
    <property type="entry name" value="P-loop_NTPase"/>
</dbReference>
<organism evidence="6 7">
    <name type="scientific">Trypanosoma vivax (strain Y486)</name>
    <dbReference type="NCBI Taxonomy" id="1055687"/>
    <lineage>
        <taxon>Eukaryota</taxon>
        <taxon>Discoba</taxon>
        <taxon>Euglenozoa</taxon>
        <taxon>Kinetoplastea</taxon>
        <taxon>Metakinetoplastina</taxon>
        <taxon>Trypanosomatida</taxon>
        <taxon>Trypanosomatidae</taxon>
        <taxon>Trypanosoma</taxon>
        <taxon>Duttonella</taxon>
    </lineage>
</organism>
<dbReference type="CDD" id="cd18140">
    <property type="entry name" value="HLD_clamp_RFC"/>
    <property type="match status" value="1"/>
</dbReference>
<dbReference type="GO" id="GO:0003689">
    <property type="term" value="F:DNA clamp loader activity"/>
    <property type="evidence" value="ECO:0007669"/>
    <property type="project" value="TreeGrafter"/>
</dbReference>
<dbReference type="NCBIfam" id="NF001679">
    <property type="entry name" value="PRK00440.1"/>
    <property type="match status" value="1"/>
</dbReference>
<dbReference type="CDD" id="cd00009">
    <property type="entry name" value="AAA"/>
    <property type="match status" value="1"/>
</dbReference>
<dbReference type="AlphaFoldDB" id="F9WQ32"/>
<dbReference type="InterPro" id="IPR003959">
    <property type="entry name" value="ATPase_AAA_core"/>
</dbReference>
<keyword evidence="3" id="KW-0547">Nucleotide-binding</keyword>
<dbReference type="Gene3D" id="3.40.50.300">
    <property type="entry name" value="P-loop containing nucleotide triphosphate hydrolases"/>
    <property type="match status" value="1"/>
</dbReference>
<dbReference type="PANTHER" id="PTHR11669">
    <property type="entry name" value="REPLICATION FACTOR C / DNA POLYMERASE III GAMMA-TAU SUBUNIT"/>
    <property type="match status" value="1"/>
</dbReference>
<dbReference type="InterPro" id="IPR013748">
    <property type="entry name" value="Rep_factorC_C"/>
</dbReference>
<feature type="domain" description="AAA+ ATPase" evidence="5">
    <location>
        <begin position="38"/>
        <end position="182"/>
    </location>
</feature>
<dbReference type="GO" id="GO:0005634">
    <property type="term" value="C:nucleus"/>
    <property type="evidence" value="ECO:0007669"/>
    <property type="project" value="TreeGrafter"/>
</dbReference>
<dbReference type="InterPro" id="IPR008921">
    <property type="entry name" value="DNA_pol3_clamp-load_cplx_C"/>
</dbReference>
<accession>F9WQ32</accession>
<dbReference type="Pfam" id="PF00004">
    <property type="entry name" value="AAA"/>
    <property type="match status" value="1"/>
</dbReference>
<dbReference type="InterPro" id="IPR003593">
    <property type="entry name" value="AAA+_ATPase"/>
</dbReference>
<dbReference type="Proteomes" id="UP000009027">
    <property type="component" value="Unassembled WGS sequence"/>
</dbReference>
<evidence type="ECO:0000313" key="6">
    <source>
        <dbReference type="EMBL" id="CCD19659.1"/>
    </source>
</evidence>
<dbReference type="GO" id="GO:0005663">
    <property type="term" value="C:DNA replication factor C complex"/>
    <property type="evidence" value="ECO:0007669"/>
    <property type="project" value="TreeGrafter"/>
</dbReference>
<evidence type="ECO:0000259" key="5">
    <source>
        <dbReference type="SMART" id="SM00382"/>
    </source>
</evidence>
<dbReference type="SMART" id="SM00382">
    <property type="entry name" value="AAA"/>
    <property type="match status" value="1"/>
</dbReference>
<keyword evidence="7" id="KW-1185">Reference proteome</keyword>
<gene>
    <name evidence="6" type="ORF">TvY486_0023700</name>
</gene>
<proteinExistence type="inferred from homology"/>
<dbReference type="GO" id="GO:0005524">
    <property type="term" value="F:ATP binding"/>
    <property type="evidence" value="ECO:0007669"/>
    <property type="project" value="UniProtKB-KW"/>
</dbReference>
<protein>
    <submittedName>
        <fullName evidence="6">Replication factor C, subunit 4, putative</fullName>
    </submittedName>
</protein>
<evidence type="ECO:0000256" key="3">
    <source>
        <dbReference type="ARBA" id="ARBA00022741"/>
    </source>
</evidence>
<dbReference type="FunFam" id="1.10.8.60:FF:000012">
    <property type="entry name" value="Replication factor C subunit 4"/>
    <property type="match status" value="1"/>
</dbReference>
<dbReference type="InterPro" id="IPR047854">
    <property type="entry name" value="RFC_lid"/>
</dbReference>
<dbReference type="GO" id="GO:0006281">
    <property type="term" value="P:DNA repair"/>
    <property type="evidence" value="ECO:0007669"/>
    <property type="project" value="TreeGrafter"/>
</dbReference>
<dbReference type="EMBL" id="CAEX01003884">
    <property type="protein sequence ID" value="CCD19659.1"/>
    <property type="molecule type" value="Genomic_DNA"/>
</dbReference>